<dbReference type="Proteomes" id="UP000199691">
    <property type="component" value="Unassembled WGS sequence"/>
</dbReference>
<keyword evidence="2" id="KW-0808">Transferase</keyword>
<dbReference type="EMBL" id="FNIX01000006">
    <property type="protein sequence ID" value="SDP25831.1"/>
    <property type="molecule type" value="Genomic_DNA"/>
</dbReference>
<evidence type="ECO:0000313" key="3">
    <source>
        <dbReference type="Proteomes" id="UP000199691"/>
    </source>
</evidence>
<protein>
    <submittedName>
        <fullName evidence="2">Phosphotransferase enzyme family protein</fullName>
    </submittedName>
</protein>
<evidence type="ECO:0000313" key="2">
    <source>
        <dbReference type="EMBL" id="SDP25831.1"/>
    </source>
</evidence>
<keyword evidence="3" id="KW-1185">Reference proteome</keyword>
<dbReference type="OrthoDB" id="9797603at2"/>
<accession>A0A1H0R8M8</accession>
<dbReference type="STRING" id="641025.SAMN05421507_106209"/>
<dbReference type="InterPro" id="IPR002575">
    <property type="entry name" value="Aminoglycoside_PTrfase"/>
</dbReference>
<organism evidence="2 3">
    <name type="scientific">Lentzea jiangxiensis</name>
    <dbReference type="NCBI Taxonomy" id="641025"/>
    <lineage>
        <taxon>Bacteria</taxon>
        <taxon>Bacillati</taxon>
        <taxon>Actinomycetota</taxon>
        <taxon>Actinomycetes</taxon>
        <taxon>Pseudonocardiales</taxon>
        <taxon>Pseudonocardiaceae</taxon>
        <taxon>Lentzea</taxon>
    </lineage>
</organism>
<dbReference type="RefSeq" id="WP_090098526.1">
    <property type="nucleotide sequence ID" value="NZ_FNIX01000006.1"/>
</dbReference>
<gene>
    <name evidence="2" type="ORF">SAMN05421507_106209</name>
</gene>
<evidence type="ECO:0000259" key="1">
    <source>
        <dbReference type="Pfam" id="PF01636"/>
    </source>
</evidence>
<dbReference type="SUPFAM" id="SSF56112">
    <property type="entry name" value="Protein kinase-like (PK-like)"/>
    <property type="match status" value="1"/>
</dbReference>
<dbReference type="AlphaFoldDB" id="A0A1H0R8M8"/>
<dbReference type="Gene3D" id="3.90.1200.10">
    <property type="match status" value="1"/>
</dbReference>
<dbReference type="Pfam" id="PF01636">
    <property type="entry name" value="APH"/>
    <property type="match status" value="1"/>
</dbReference>
<sequence>MAALAERRAKRLADIGRQDLPFACRSSSRTGGTCHAARSTSSSRPYPAPCSYLPGTRWSTASDDAVREVLDALAAVEPDAELVFPLLTDDERSEAEEVLRRFAELPPARGFVHGDLAPVTLRWHNGKISGILDWDFACAGDPALDATVFASYDWPLIRRVRPDLHDRTLTHAAMFSLTGAVSALRQGSDPASFLAWSRRRCAVREHPPSSQKTQLQDTR</sequence>
<name>A0A1H0R8M8_9PSEU</name>
<dbReference type="GO" id="GO:0016740">
    <property type="term" value="F:transferase activity"/>
    <property type="evidence" value="ECO:0007669"/>
    <property type="project" value="UniProtKB-KW"/>
</dbReference>
<feature type="domain" description="Aminoglycoside phosphotransferase" evidence="1">
    <location>
        <begin position="77"/>
        <end position="160"/>
    </location>
</feature>
<reference evidence="3" key="1">
    <citation type="submission" date="2016-10" db="EMBL/GenBank/DDBJ databases">
        <authorList>
            <person name="Varghese N."/>
            <person name="Submissions S."/>
        </authorList>
    </citation>
    <scope>NUCLEOTIDE SEQUENCE [LARGE SCALE GENOMIC DNA]</scope>
    <source>
        <strain evidence="3">CGMCC 4.6609</strain>
    </source>
</reference>
<proteinExistence type="predicted"/>
<dbReference type="InterPro" id="IPR011009">
    <property type="entry name" value="Kinase-like_dom_sf"/>
</dbReference>